<dbReference type="AlphaFoldDB" id="A0A2K1YLA6"/>
<evidence type="ECO:0000256" key="1">
    <source>
        <dbReference type="SAM" id="Phobius"/>
    </source>
</evidence>
<dbReference type="EMBL" id="CM009300">
    <property type="protein sequence ID" value="PNT13806.1"/>
    <property type="molecule type" value="Genomic_DNA"/>
</dbReference>
<evidence type="ECO:0000313" key="3">
    <source>
        <dbReference type="Proteomes" id="UP000006729"/>
    </source>
</evidence>
<sequence length="71" mass="7976">MVSLCVCVCVCISISFPVSKSLFLYISLPFCIQFLHVSSWFIRSEWLLGLLIGEGGFMEDVQLVLINILGF</sequence>
<dbReference type="Proteomes" id="UP000006729">
    <property type="component" value="Chromosome 11"/>
</dbReference>
<accession>A0A2K1YLA6</accession>
<reference evidence="2 3" key="1">
    <citation type="journal article" date="2006" name="Science">
        <title>The genome of black cottonwood, Populus trichocarpa (Torr. &amp; Gray).</title>
        <authorList>
            <person name="Tuskan G.A."/>
            <person name="Difazio S."/>
            <person name="Jansson S."/>
            <person name="Bohlmann J."/>
            <person name="Grigoriev I."/>
            <person name="Hellsten U."/>
            <person name="Putnam N."/>
            <person name="Ralph S."/>
            <person name="Rombauts S."/>
            <person name="Salamov A."/>
            <person name="Schein J."/>
            <person name="Sterck L."/>
            <person name="Aerts A."/>
            <person name="Bhalerao R.R."/>
            <person name="Bhalerao R.P."/>
            <person name="Blaudez D."/>
            <person name="Boerjan W."/>
            <person name="Brun A."/>
            <person name="Brunner A."/>
            <person name="Busov V."/>
            <person name="Campbell M."/>
            <person name="Carlson J."/>
            <person name="Chalot M."/>
            <person name="Chapman J."/>
            <person name="Chen G.L."/>
            <person name="Cooper D."/>
            <person name="Coutinho P.M."/>
            <person name="Couturier J."/>
            <person name="Covert S."/>
            <person name="Cronk Q."/>
            <person name="Cunningham R."/>
            <person name="Davis J."/>
            <person name="Degroeve S."/>
            <person name="Dejardin A."/>
            <person name="Depamphilis C."/>
            <person name="Detter J."/>
            <person name="Dirks B."/>
            <person name="Dubchak I."/>
            <person name="Duplessis S."/>
            <person name="Ehlting J."/>
            <person name="Ellis B."/>
            <person name="Gendler K."/>
            <person name="Goodstein D."/>
            <person name="Gribskov M."/>
            <person name="Grimwood J."/>
            <person name="Groover A."/>
            <person name="Gunter L."/>
            <person name="Hamberger B."/>
            <person name="Heinze B."/>
            <person name="Helariutta Y."/>
            <person name="Henrissat B."/>
            <person name="Holligan D."/>
            <person name="Holt R."/>
            <person name="Huang W."/>
            <person name="Islam-Faridi N."/>
            <person name="Jones S."/>
            <person name="Jones-Rhoades M."/>
            <person name="Jorgensen R."/>
            <person name="Joshi C."/>
            <person name="Kangasjarvi J."/>
            <person name="Karlsson J."/>
            <person name="Kelleher C."/>
            <person name="Kirkpatrick R."/>
            <person name="Kirst M."/>
            <person name="Kohler A."/>
            <person name="Kalluri U."/>
            <person name="Larimer F."/>
            <person name="Leebens-Mack J."/>
            <person name="Leple J.C."/>
            <person name="Locascio P."/>
            <person name="Lou Y."/>
            <person name="Lucas S."/>
            <person name="Martin F."/>
            <person name="Montanini B."/>
            <person name="Napoli C."/>
            <person name="Nelson D.R."/>
            <person name="Nelson C."/>
            <person name="Nieminen K."/>
            <person name="Nilsson O."/>
            <person name="Pereda V."/>
            <person name="Peter G."/>
            <person name="Philippe R."/>
            <person name="Pilate G."/>
            <person name="Poliakov A."/>
            <person name="Razumovskaya J."/>
            <person name="Richardson P."/>
            <person name="Rinaldi C."/>
            <person name="Ritland K."/>
            <person name="Rouze P."/>
            <person name="Ryaboy D."/>
            <person name="Schmutz J."/>
            <person name="Schrader J."/>
            <person name="Segerman B."/>
            <person name="Shin H."/>
            <person name="Siddiqui A."/>
            <person name="Sterky F."/>
            <person name="Terry A."/>
            <person name="Tsai C.J."/>
            <person name="Uberbacher E."/>
            <person name="Unneberg P."/>
            <person name="Vahala J."/>
            <person name="Wall K."/>
            <person name="Wessler S."/>
            <person name="Yang G."/>
            <person name="Yin T."/>
            <person name="Douglas C."/>
            <person name="Marra M."/>
            <person name="Sandberg G."/>
            <person name="Van de Peer Y."/>
            <person name="Rokhsar D."/>
        </authorList>
    </citation>
    <scope>NUCLEOTIDE SEQUENCE [LARGE SCALE GENOMIC DNA]</scope>
    <source>
        <strain evidence="3">cv. Nisqually</strain>
    </source>
</reference>
<evidence type="ECO:0000313" key="2">
    <source>
        <dbReference type="EMBL" id="PNT13806.1"/>
    </source>
</evidence>
<dbReference type="InParanoid" id="A0A2K1YLA6"/>
<organism evidence="2 3">
    <name type="scientific">Populus trichocarpa</name>
    <name type="common">Western balsam poplar</name>
    <name type="synonym">Populus balsamifera subsp. trichocarpa</name>
    <dbReference type="NCBI Taxonomy" id="3694"/>
    <lineage>
        <taxon>Eukaryota</taxon>
        <taxon>Viridiplantae</taxon>
        <taxon>Streptophyta</taxon>
        <taxon>Embryophyta</taxon>
        <taxon>Tracheophyta</taxon>
        <taxon>Spermatophyta</taxon>
        <taxon>Magnoliopsida</taxon>
        <taxon>eudicotyledons</taxon>
        <taxon>Gunneridae</taxon>
        <taxon>Pentapetalae</taxon>
        <taxon>rosids</taxon>
        <taxon>fabids</taxon>
        <taxon>Malpighiales</taxon>
        <taxon>Salicaceae</taxon>
        <taxon>Saliceae</taxon>
        <taxon>Populus</taxon>
    </lineage>
</organism>
<keyword evidence="1" id="KW-0812">Transmembrane</keyword>
<keyword evidence="3" id="KW-1185">Reference proteome</keyword>
<feature type="transmembrane region" description="Helical" evidence="1">
    <location>
        <begin position="23"/>
        <end position="42"/>
    </location>
</feature>
<keyword evidence="1" id="KW-0472">Membrane</keyword>
<gene>
    <name evidence="2" type="ORF">POPTR_011G164600</name>
</gene>
<name>A0A2K1YLA6_POPTR</name>
<proteinExistence type="predicted"/>
<keyword evidence="1" id="KW-1133">Transmembrane helix</keyword>
<protein>
    <submittedName>
        <fullName evidence="2">Uncharacterized protein</fullName>
    </submittedName>
</protein>